<protein>
    <recommendedName>
        <fullName evidence="4">DUF3592 domain-containing protein</fullName>
    </recommendedName>
</protein>
<dbReference type="KEGG" id="hyg:AUC43_16765"/>
<dbReference type="EMBL" id="CP013909">
    <property type="protein sequence ID" value="ALW86588.1"/>
    <property type="molecule type" value="Genomic_DNA"/>
</dbReference>
<keyword evidence="1" id="KW-1133">Transmembrane helix</keyword>
<accession>A0A0U4AEI3</accession>
<evidence type="ECO:0000313" key="2">
    <source>
        <dbReference type="EMBL" id="ALW86588.1"/>
    </source>
</evidence>
<feature type="transmembrane region" description="Helical" evidence="1">
    <location>
        <begin position="126"/>
        <end position="144"/>
    </location>
</feature>
<organism evidence="2 3">
    <name type="scientific">Hymenobacter sedentarius</name>
    <dbReference type="NCBI Taxonomy" id="1411621"/>
    <lineage>
        <taxon>Bacteria</taxon>
        <taxon>Pseudomonadati</taxon>
        <taxon>Bacteroidota</taxon>
        <taxon>Cytophagia</taxon>
        <taxon>Cytophagales</taxon>
        <taxon>Hymenobacteraceae</taxon>
        <taxon>Hymenobacter</taxon>
    </lineage>
</organism>
<keyword evidence="1" id="KW-0472">Membrane</keyword>
<dbReference type="STRING" id="1411621.AUC43_16765"/>
<gene>
    <name evidence="2" type="ORF">AUC43_16765</name>
</gene>
<name>A0A0U4AEI3_9BACT</name>
<evidence type="ECO:0008006" key="4">
    <source>
        <dbReference type="Google" id="ProtNLM"/>
    </source>
</evidence>
<dbReference type="Proteomes" id="UP000059542">
    <property type="component" value="Chromosome"/>
</dbReference>
<proteinExistence type="predicted"/>
<evidence type="ECO:0000256" key="1">
    <source>
        <dbReference type="SAM" id="Phobius"/>
    </source>
</evidence>
<keyword evidence="3" id="KW-1185">Reference proteome</keyword>
<sequence>MLFTLLLCFITLYRNQKPKDNFFHLTSKITSISNSLDIQGHLNPNNEPIRYLKIEDYPKYFKLLIGEDIDGSKPTFQQIDKLKVDDTITVYYDETSLGGDAEVSRLAHFIDKDGKPYFIRGKQNTIGYYIIGLCLSVIAVSYFLKKNGRIS</sequence>
<keyword evidence="1" id="KW-0812">Transmembrane</keyword>
<reference evidence="2 3" key="1">
    <citation type="submission" date="2015-12" db="EMBL/GenBank/DDBJ databases">
        <authorList>
            <person name="Shamseldin A."/>
            <person name="Moawad H."/>
            <person name="Abd El-Rahim W.M."/>
            <person name="Sadowsky M.J."/>
        </authorList>
    </citation>
    <scope>NUCLEOTIDE SEQUENCE [LARGE SCALE GENOMIC DNA]</scope>
    <source>
        <strain evidence="2 3">DG5B</strain>
    </source>
</reference>
<evidence type="ECO:0000313" key="3">
    <source>
        <dbReference type="Proteomes" id="UP000059542"/>
    </source>
</evidence>
<dbReference type="AlphaFoldDB" id="A0A0U4AEI3"/>